<keyword evidence="4" id="KW-0479">Metal-binding</keyword>
<feature type="binding site" evidence="4">
    <location>
        <position position="308"/>
    </location>
    <ligand>
        <name>Zn(2+)</name>
        <dbReference type="ChEBI" id="CHEBI:29105"/>
    </ligand>
</feature>
<evidence type="ECO:0000256" key="2">
    <source>
        <dbReference type="ARBA" id="ARBA00022679"/>
    </source>
</evidence>
<dbReference type="PANTHER" id="PTHR46499:SF1">
    <property type="entry name" value="QUEUINE TRNA-RIBOSYLTRANSFERASE"/>
    <property type="match status" value="1"/>
</dbReference>
<feature type="binding site" evidence="4">
    <location>
        <position position="218"/>
    </location>
    <ligand>
        <name>substrate</name>
    </ligand>
</feature>
<dbReference type="Proteomes" id="UP000002318">
    <property type="component" value="Chromosome"/>
</dbReference>
<keyword evidence="4" id="KW-0671">Queuosine biosynthesis</keyword>
<protein>
    <recommendedName>
        <fullName evidence="4">Queuine tRNA-ribosyltransferase</fullName>
        <ecNumber evidence="4">2.4.2.29</ecNumber>
    </recommendedName>
    <alternativeName>
        <fullName evidence="4">Guanine insertion enzyme</fullName>
    </alternativeName>
    <alternativeName>
        <fullName evidence="4">tRNA-guanine transglycosylase</fullName>
    </alternativeName>
</protein>
<dbReference type="InterPro" id="IPR002616">
    <property type="entry name" value="tRNA_ribo_trans-like"/>
</dbReference>
<dbReference type="KEGG" id="ssm:Spirs_2037"/>
<dbReference type="Pfam" id="PF01702">
    <property type="entry name" value="TGT"/>
    <property type="match status" value="1"/>
</dbReference>
<comment type="subunit">
    <text evidence="4">Homodimer. Within each dimer, one monomer is responsible for RNA recognition and catalysis, while the other monomer binds to the replacement base PreQ1.</text>
</comment>
<accession>E1R1L8</accession>
<keyword evidence="4" id="KW-0862">Zinc</keyword>
<feature type="binding site" evidence="4">
    <location>
        <position position="191"/>
    </location>
    <ligand>
        <name>substrate</name>
    </ligand>
</feature>
<evidence type="ECO:0000313" key="6">
    <source>
        <dbReference type="EMBL" id="ADK81159.1"/>
    </source>
</evidence>
<comment type="pathway">
    <text evidence="4">tRNA modification; tRNA-queuosine biosynthesis.</text>
</comment>
<keyword evidence="2 4" id="KW-0808">Transferase</keyword>
<dbReference type="PANTHER" id="PTHR46499">
    <property type="entry name" value="QUEUINE TRNA-RIBOSYLTRANSFERASE"/>
    <property type="match status" value="1"/>
</dbReference>
<feature type="domain" description="tRNA-guanine(15) transglycosylase-like" evidence="5">
    <location>
        <begin position="12"/>
        <end position="369"/>
    </location>
</feature>
<comment type="cofactor">
    <cofactor evidence="4">
        <name>Zn(2+)</name>
        <dbReference type="ChEBI" id="CHEBI:29105"/>
    </cofactor>
    <text evidence="4">Binds 1 zinc ion per subunit.</text>
</comment>
<evidence type="ECO:0000313" key="7">
    <source>
        <dbReference type="Proteomes" id="UP000002318"/>
    </source>
</evidence>
<reference evidence="6 7" key="1">
    <citation type="journal article" date="2010" name="Stand. Genomic Sci.">
        <title>Complete genome sequence of Spirochaeta smaragdinae type strain (SEBR 4228).</title>
        <authorList>
            <person name="Mavromatis K."/>
            <person name="Yasawong M."/>
            <person name="Chertkov O."/>
            <person name="Lapidus A."/>
            <person name="Lucas S."/>
            <person name="Nolan M."/>
            <person name="Del Rio T.G."/>
            <person name="Tice H."/>
            <person name="Cheng J.F."/>
            <person name="Pitluck S."/>
            <person name="Liolios K."/>
            <person name="Ivanova N."/>
            <person name="Tapia R."/>
            <person name="Han C."/>
            <person name="Bruce D."/>
            <person name="Goodwin L."/>
            <person name="Pati A."/>
            <person name="Chen A."/>
            <person name="Palaniappan K."/>
            <person name="Land M."/>
            <person name="Hauser L."/>
            <person name="Chang Y.J."/>
            <person name="Jeffries C.D."/>
            <person name="Detter J.C."/>
            <person name="Rohde M."/>
            <person name="Brambilla E."/>
            <person name="Spring S."/>
            <person name="Goker M."/>
            <person name="Sikorski J."/>
            <person name="Woyke T."/>
            <person name="Bristow J."/>
            <person name="Eisen J.A."/>
            <person name="Markowitz V."/>
            <person name="Hugenholtz P."/>
            <person name="Klenk H.P."/>
            <person name="Kyrpides N.C."/>
        </authorList>
    </citation>
    <scope>NUCLEOTIDE SEQUENCE [LARGE SCALE GENOMIC DNA]</scope>
    <source>
        <strain evidence="7">DSM 11293 / JCM 15392 / SEBR 4228</strain>
    </source>
</reference>
<dbReference type="AlphaFoldDB" id="E1R1L8"/>
<feature type="binding site" evidence="4">
    <location>
        <position position="306"/>
    </location>
    <ligand>
        <name>Zn(2+)</name>
        <dbReference type="ChEBI" id="CHEBI:29105"/>
    </ligand>
</feature>
<sequence>MLTIDHNDTLTAARTGTLALPHGTIEVPAFMPVGTNGTVKAISHAAVDNMGYRLILGNTYHLYLRPGKEVFETYGGLHAFSSWPHNILTDSGGFQVFSLAPFRKIRDEGVRFRSHIDGSYHHLTPESVVEFQRTLGSDIMMCLDECTPPEISYKKAIEACRRTTAWAKRSKVRWDIEREAGFEGKLFGIIQGNFFKDLRKISSEEIIELDFPGIAIGGLSVGEPKETFEEYLAYTSQFLPSEKPRYLMGIGTPDYIFAAVENGIDLFDCVFATRTARNGTVFTKDGMINLKKAGHALDKGPIEEGCTCQACTRYSRGYMRHLFKAGELFGPMLATEHNLQFLYDLMVEIRHSIREDRFSSFKKNFLDRYVKKGN</sequence>
<dbReference type="HOGENOM" id="CLU_022060_0_1_12"/>
<dbReference type="OrthoDB" id="9805417at2"/>
<evidence type="ECO:0000259" key="5">
    <source>
        <dbReference type="Pfam" id="PF01702"/>
    </source>
</evidence>
<dbReference type="NCBIfam" id="TIGR00430">
    <property type="entry name" value="Q_tRNA_tgt"/>
    <property type="match status" value="1"/>
</dbReference>
<dbReference type="UniPathway" id="UPA00392"/>
<comment type="catalytic activity">
    <reaction evidence="4">
        <text>7-aminomethyl-7-carbaguanine + guanosine(34) in tRNA = 7-aminomethyl-7-carbaguanosine(34) in tRNA + guanine</text>
        <dbReference type="Rhea" id="RHEA:24104"/>
        <dbReference type="Rhea" id="RHEA-COMP:10341"/>
        <dbReference type="Rhea" id="RHEA-COMP:10342"/>
        <dbReference type="ChEBI" id="CHEBI:16235"/>
        <dbReference type="ChEBI" id="CHEBI:58703"/>
        <dbReference type="ChEBI" id="CHEBI:74269"/>
        <dbReference type="ChEBI" id="CHEBI:82833"/>
        <dbReference type="EC" id="2.4.2.29"/>
    </reaction>
</comment>
<keyword evidence="3 4" id="KW-0819">tRNA processing</keyword>
<dbReference type="GO" id="GO:0046872">
    <property type="term" value="F:metal ion binding"/>
    <property type="evidence" value="ECO:0007669"/>
    <property type="project" value="UniProtKB-KW"/>
</dbReference>
<feature type="binding site" evidence="4">
    <location>
        <position position="144"/>
    </location>
    <ligand>
        <name>substrate</name>
    </ligand>
</feature>
<proteinExistence type="inferred from homology"/>
<feature type="region of interest" description="RNA binding" evidence="4">
    <location>
        <begin position="249"/>
        <end position="255"/>
    </location>
</feature>
<gene>
    <name evidence="4" type="primary">tgt</name>
    <name evidence="6" type="ordered locus">Spirs_2037</name>
</gene>
<feature type="active site" description="Nucleophile" evidence="4">
    <location>
        <position position="268"/>
    </location>
</feature>
<feature type="binding site" evidence="4">
    <location>
        <position position="311"/>
    </location>
    <ligand>
        <name>Zn(2+)</name>
        <dbReference type="ChEBI" id="CHEBI:29105"/>
    </ligand>
</feature>
<dbReference type="HAMAP" id="MF_00168">
    <property type="entry name" value="Q_tRNA_Tgt"/>
    <property type="match status" value="1"/>
</dbReference>
<keyword evidence="7" id="KW-1185">Reference proteome</keyword>
<comment type="function">
    <text evidence="4">Catalyzes the base-exchange of a guanine (G) residue with the queuine precursor 7-aminomethyl-7-deazaguanine (PreQ1) at position 34 (anticodon wobble position) in tRNAs with GU(N) anticodons (tRNA-Asp, -Asn, -His and -Tyr). Catalysis occurs through a double-displacement mechanism. The nucleophile active site attacks the C1' of nucleotide 34 to detach the guanine base from the RNA, forming a covalent enzyme-RNA intermediate. The proton acceptor active site deprotonates the incoming PreQ1, allowing a nucleophilic attack on the C1' of the ribose to form the product. After dissociation, two additional enzymatic reactions on the tRNA convert PreQ1 to queuine (Q), resulting in the hypermodified nucleoside queuosine (7-(((4,5-cis-dihydroxy-2-cyclopenten-1-yl)amino)methyl)-7-deazaguanosine).</text>
</comment>
<keyword evidence="1 4" id="KW-0328">Glycosyltransferase</keyword>
<feature type="region of interest" description="RNA binding; important for wobble base 34 recognition" evidence="4">
    <location>
        <begin position="273"/>
        <end position="277"/>
    </location>
</feature>
<dbReference type="GO" id="GO:0008616">
    <property type="term" value="P:tRNA queuosine(34) biosynthetic process"/>
    <property type="evidence" value="ECO:0007669"/>
    <property type="project" value="UniProtKB-UniRule"/>
</dbReference>
<dbReference type="RefSeq" id="WP_013254623.1">
    <property type="nucleotide sequence ID" value="NC_014364.1"/>
</dbReference>
<dbReference type="eggNOG" id="COG0343">
    <property type="taxonomic scope" value="Bacteria"/>
</dbReference>
<evidence type="ECO:0000256" key="3">
    <source>
        <dbReference type="ARBA" id="ARBA00022694"/>
    </source>
</evidence>
<dbReference type="GO" id="GO:0008479">
    <property type="term" value="F:tRNA-guanosine(34) queuine transglycosylase activity"/>
    <property type="evidence" value="ECO:0007669"/>
    <property type="project" value="UniProtKB-UniRule"/>
</dbReference>
<feature type="binding site" evidence="4">
    <location>
        <begin position="90"/>
        <end position="94"/>
    </location>
    <ligand>
        <name>substrate</name>
    </ligand>
</feature>
<feature type="active site" description="Proton acceptor" evidence="4">
    <location>
        <position position="90"/>
    </location>
</feature>
<dbReference type="GO" id="GO:0005737">
    <property type="term" value="C:cytoplasm"/>
    <property type="evidence" value="ECO:0007669"/>
    <property type="project" value="TreeGrafter"/>
</dbReference>
<dbReference type="InterPro" id="IPR050076">
    <property type="entry name" value="ArchSynthase1/Queuine_TRR"/>
</dbReference>
<dbReference type="STRING" id="573413.Spirs_2037"/>
<dbReference type="EMBL" id="CP002116">
    <property type="protein sequence ID" value="ADK81159.1"/>
    <property type="molecule type" value="Genomic_DNA"/>
</dbReference>
<comment type="similarity">
    <text evidence="4">Belongs to the queuine tRNA-ribosyltransferase family.</text>
</comment>
<evidence type="ECO:0000256" key="4">
    <source>
        <dbReference type="HAMAP-Rule" id="MF_00168"/>
    </source>
</evidence>
<dbReference type="Gene3D" id="3.20.20.105">
    <property type="entry name" value="Queuine tRNA-ribosyltransferase-like"/>
    <property type="match status" value="1"/>
</dbReference>
<dbReference type="EC" id="2.4.2.29" evidence="4"/>
<dbReference type="SUPFAM" id="SSF51713">
    <property type="entry name" value="tRNA-guanine transglycosylase"/>
    <property type="match status" value="1"/>
</dbReference>
<dbReference type="NCBIfam" id="TIGR00449">
    <property type="entry name" value="tgt_general"/>
    <property type="match status" value="1"/>
</dbReference>
<name>E1R1L8_SEDSS</name>
<evidence type="ECO:0000256" key="1">
    <source>
        <dbReference type="ARBA" id="ARBA00022676"/>
    </source>
</evidence>
<dbReference type="InterPro" id="IPR036511">
    <property type="entry name" value="TGT-like_sf"/>
</dbReference>
<feature type="binding site" evidence="4">
    <location>
        <position position="337"/>
    </location>
    <ligand>
        <name>Zn(2+)</name>
        <dbReference type="ChEBI" id="CHEBI:29105"/>
    </ligand>
</feature>
<organism evidence="6 7">
    <name type="scientific">Sediminispirochaeta smaragdinae (strain DSM 11293 / JCM 15392 / SEBR 4228)</name>
    <name type="common">Spirochaeta smaragdinae</name>
    <dbReference type="NCBI Taxonomy" id="573413"/>
    <lineage>
        <taxon>Bacteria</taxon>
        <taxon>Pseudomonadati</taxon>
        <taxon>Spirochaetota</taxon>
        <taxon>Spirochaetia</taxon>
        <taxon>Spirochaetales</taxon>
        <taxon>Spirochaetaceae</taxon>
        <taxon>Sediminispirochaeta</taxon>
    </lineage>
</organism>
<dbReference type="InterPro" id="IPR004803">
    <property type="entry name" value="TGT"/>
</dbReference>